<dbReference type="InterPro" id="IPR036656">
    <property type="entry name" value="QCR9_sf"/>
</dbReference>
<comment type="similarity">
    <text evidence="2">Belongs to the UQCR10/QCR9 family.</text>
</comment>
<proteinExistence type="inferred from homology"/>
<dbReference type="InterPro" id="IPR008027">
    <property type="entry name" value="QCR9"/>
</dbReference>
<dbReference type="SUPFAM" id="SSF81514">
    <property type="entry name" value="Subunit X (non-heme 7 kDa protein) of cytochrome bc1 complex (Ubiquinol-cytochrome c reductase)"/>
    <property type="match status" value="1"/>
</dbReference>
<comment type="subcellular location">
    <subcellularLocation>
        <location evidence="1">Mitochondrion inner membrane</location>
        <topology evidence="1">Single-pass membrane protein</topology>
    </subcellularLocation>
</comment>
<dbReference type="GO" id="GO:0005743">
    <property type="term" value="C:mitochondrial inner membrane"/>
    <property type="evidence" value="ECO:0007669"/>
    <property type="project" value="UniProtKB-SubCell"/>
</dbReference>
<keyword evidence="9" id="KW-0496">Mitochondrion</keyword>
<dbReference type="PANTHER" id="PTHR12980:SF0">
    <property type="entry name" value="CYTOCHROME B-C1 COMPLEX SUBUNIT 9"/>
    <property type="match status" value="1"/>
</dbReference>
<protein>
    <submittedName>
        <fullName evidence="11">Uncharacterized protein</fullName>
    </submittedName>
</protein>
<dbReference type="PANTHER" id="PTHR12980">
    <property type="entry name" value="UBIQUINOL-CYTOCHROME C REDUCTASE COMPLEX, SUBUNIT X"/>
    <property type="match status" value="1"/>
</dbReference>
<sequence length="106" mass="12013">MAFRALNPIMRQAARPAMASARPAIRPTVARPMSGLKALYPMFMDSNMKYLTFVFAGAIAVEFVYGNVANMMWENANAGKLVKDVDWSKWAEDDEEEEEEEEDDDE</sequence>
<reference evidence="11" key="1">
    <citation type="submission" date="2021-01" db="EMBL/GenBank/DDBJ databases">
        <authorList>
            <person name="Corre E."/>
            <person name="Pelletier E."/>
            <person name="Niang G."/>
            <person name="Scheremetjew M."/>
            <person name="Finn R."/>
            <person name="Kale V."/>
            <person name="Holt S."/>
            <person name="Cochrane G."/>
            <person name="Meng A."/>
            <person name="Brown T."/>
            <person name="Cohen L."/>
        </authorList>
    </citation>
    <scope>NUCLEOTIDE SEQUENCE</scope>
    <source>
        <strain evidence="11">RCC1693</strain>
    </source>
</reference>
<evidence type="ECO:0000256" key="9">
    <source>
        <dbReference type="ARBA" id="ARBA00023128"/>
    </source>
</evidence>
<dbReference type="GO" id="GO:0006122">
    <property type="term" value="P:mitochondrial electron transport, ubiquinol to cytochrome c"/>
    <property type="evidence" value="ECO:0007669"/>
    <property type="project" value="InterPro"/>
</dbReference>
<keyword evidence="8" id="KW-1133">Transmembrane helix</keyword>
<dbReference type="EMBL" id="HBGT01020986">
    <property type="protein sequence ID" value="CAD9425441.1"/>
    <property type="molecule type" value="Transcribed_RNA"/>
</dbReference>
<keyword evidence="4" id="KW-0679">Respiratory chain</keyword>
<dbReference type="Gene3D" id="1.20.5.260">
    <property type="entry name" value="Cytochrome b-c1 complex subunit 9"/>
    <property type="match status" value="1"/>
</dbReference>
<keyword evidence="5" id="KW-0812">Transmembrane</keyword>
<evidence type="ECO:0000256" key="4">
    <source>
        <dbReference type="ARBA" id="ARBA00022660"/>
    </source>
</evidence>
<evidence type="ECO:0000256" key="8">
    <source>
        <dbReference type="ARBA" id="ARBA00022989"/>
    </source>
</evidence>
<evidence type="ECO:0000256" key="5">
    <source>
        <dbReference type="ARBA" id="ARBA00022692"/>
    </source>
</evidence>
<evidence type="ECO:0000256" key="2">
    <source>
        <dbReference type="ARBA" id="ARBA00007856"/>
    </source>
</evidence>
<name>A0A7S2CH95_9STRA</name>
<evidence type="ECO:0000256" key="10">
    <source>
        <dbReference type="ARBA" id="ARBA00023136"/>
    </source>
</evidence>
<dbReference type="GO" id="GO:0045275">
    <property type="term" value="C:respiratory chain complex III"/>
    <property type="evidence" value="ECO:0007669"/>
    <property type="project" value="InterPro"/>
</dbReference>
<evidence type="ECO:0000256" key="3">
    <source>
        <dbReference type="ARBA" id="ARBA00022448"/>
    </source>
</evidence>
<dbReference type="AlphaFoldDB" id="A0A7S2CH95"/>
<dbReference type="Pfam" id="PF05365">
    <property type="entry name" value="UCR_UQCRX_QCR9"/>
    <property type="match status" value="1"/>
</dbReference>
<evidence type="ECO:0000256" key="1">
    <source>
        <dbReference type="ARBA" id="ARBA00004434"/>
    </source>
</evidence>
<evidence type="ECO:0000256" key="7">
    <source>
        <dbReference type="ARBA" id="ARBA00022982"/>
    </source>
</evidence>
<keyword evidence="7" id="KW-0249">Electron transport</keyword>
<keyword evidence="3" id="KW-0813">Transport</keyword>
<evidence type="ECO:0000256" key="6">
    <source>
        <dbReference type="ARBA" id="ARBA00022792"/>
    </source>
</evidence>
<accession>A0A7S2CH95</accession>
<gene>
    <name evidence="11" type="ORF">FPAR1323_LOCUS11025</name>
</gene>
<evidence type="ECO:0000313" key="11">
    <source>
        <dbReference type="EMBL" id="CAD9425441.1"/>
    </source>
</evidence>
<keyword evidence="10" id="KW-0472">Membrane</keyword>
<keyword evidence="6" id="KW-0999">Mitochondrion inner membrane</keyword>
<organism evidence="11">
    <name type="scientific">Florenciella parvula</name>
    <dbReference type="NCBI Taxonomy" id="236787"/>
    <lineage>
        <taxon>Eukaryota</taxon>
        <taxon>Sar</taxon>
        <taxon>Stramenopiles</taxon>
        <taxon>Ochrophyta</taxon>
        <taxon>Dictyochophyceae</taxon>
        <taxon>Florenciellales</taxon>
        <taxon>Florenciella</taxon>
    </lineage>
</organism>